<dbReference type="InParanoid" id="A0A067N4D7"/>
<proteinExistence type="predicted"/>
<organism evidence="2 3">
    <name type="scientific">Pleurotus ostreatus (strain PC15)</name>
    <name type="common">Oyster mushroom</name>
    <dbReference type="NCBI Taxonomy" id="1137138"/>
    <lineage>
        <taxon>Eukaryota</taxon>
        <taxon>Fungi</taxon>
        <taxon>Dikarya</taxon>
        <taxon>Basidiomycota</taxon>
        <taxon>Agaricomycotina</taxon>
        <taxon>Agaricomycetes</taxon>
        <taxon>Agaricomycetidae</taxon>
        <taxon>Agaricales</taxon>
        <taxon>Pleurotineae</taxon>
        <taxon>Pleurotaceae</taxon>
        <taxon>Pleurotus</taxon>
    </lineage>
</organism>
<evidence type="ECO:0000313" key="3">
    <source>
        <dbReference type="Proteomes" id="UP000027073"/>
    </source>
</evidence>
<evidence type="ECO:0000313" key="2">
    <source>
        <dbReference type="EMBL" id="KDQ22858.1"/>
    </source>
</evidence>
<dbReference type="Proteomes" id="UP000027073">
    <property type="component" value="Unassembled WGS sequence"/>
</dbReference>
<dbReference type="VEuPathDB" id="FungiDB:PLEOSDRAFT_1109954"/>
<gene>
    <name evidence="2" type="ORF">PLEOSDRAFT_1109954</name>
</gene>
<dbReference type="AlphaFoldDB" id="A0A067N4D7"/>
<sequence length="228" mass="25344">MSGFLRREASSGLSHSQELTWNSQSHSGTPGWATPTSRAEFTGAGRENQLGFMTSPNDLFQSSGRNTHLDLRIRKLESRGQQLECAYNKEHEENVGLRAEVKVLRTNFDQLLDAVRNSRIDGPHSTANLSSTAPPAFSDPLVRNCLSATLPKPNRNDYPNIKFWTRSQWTETNSRFKSETKFDLDPTGSVLWTVSRGLLTRPHRGAGARTRGRAEHTGLGFSFDAAPS</sequence>
<evidence type="ECO:0000256" key="1">
    <source>
        <dbReference type="SAM" id="MobiDB-lite"/>
    </source>
</evidence>
<protein>
    <submittedName>
        <fullName evidence="2">Uncharacterized protein</fullName>
    </submittedName>
</protein>
<name>A0A067N4D7_PLEO1</name>
<feature type="region of interest" description="Disordered" evidence="1">
    <location>
        <begin position="1"/>
        <end position="35"/>
    </location>
</feature>
<reference evidence="3" key="1">
    <citation type="journal article" date="2014" name="Proc. Natl. Acad. Sci. U.S.A.">
        <title>Extensive sampling of basidiomycete genomes demonstrates inadequacy of the white-rot/brown-rot paradigm for wood decay fungi.</title>
        <authorList>
            <person name="Riley R."/>
            <person name="Salamov A.A."/>
            <person name="Brown D.W."/>
            <person name="Nagy L.G."/>
            <person name="Floudas D."/>
            <person name="Held B.W."/>
            <person name="Levasseur A."/>
            <person name="Lombard V."/>
            <person name="Morin E."/>
            <person name="Otillar R."/>
            <person name="Lindquist E.A."/>
            <person name="Sun H."/>
            <person name="LaButti K.M."/>
            <person name="Schmutz J."/>
            <person name="Jabbour D."/>
            <person name="Luo H."/>
            <person name="Baker S.E."/>
            <person name="Pisabarro A.G."/>
            <person name="Walton J.D."/>
            <person name="Blanchette R.A."/>
            <person name="Henrissat B."/>
            <person name="Martin F."/>
            <person name="Cullen D."/>
            <person name="Hibbett D.S."/>
            <person name="Grigoriev I.V."/>
        </authorList>
    </citation>
    <scope>NUCLEOTIDE SEQUENCE [LARGE SCALE GENOMIC DNA]</scope>
    <source>
        <strain evidence="3">PC15</strain>
    </source>
</reference>
<dbReference type="HOGENOM" id="CLU_1215200_0_0_1"/>
<feature type="region of interest" description="Disordered" evidence="1">
    <location>
        <begin position="203"/>
        <end position="228"/>
    </location>
</feature>
<feature type="compositionally biased region" description="Polar residues" evidence="1">
    <location>
        <begin position="11"/>
        <end position="35"/>
    </location>
</feature>
<dbReference type="EMBL" id="KL198014">
    <property type="protein sequence ID" value="KDQ22858.1"/>
    <property type="molecule type" value="Genomic_DNA"/>
</dbReference>
<accession>A0A067N4D7</accession>